<keyword evidence="3" id="KW-1185">Reference proteome</keyword>
<accession>A0A9P9YBF6</accession>
<reference evidence="2" key="1">
    <citation type="journal article" date="2023" name="Genome Biol. Evol.">
        <title>Long-read-based Genome Assembly of Drosophila gunungcola Reveals Fewer Chemosensory Genes in Flower-breeding Species.</title>
        <authorList>
            <person name="Negi A."/>
            <person name="Liao B.Y."/>
            <person name="Yeh S.D."/>
        </authorList>
    </citation>
    <scope>NUCLEOTIDE SEQUENCE</scope>
    <source>
        <strain evidence="2">Sukarami</strain>
    </source>
</reference>
<evidence type="ECO:0000313" key="3">
    <source>
        <dbReference type="Proteomes" id="UP001059596"/>
    </source>
</evidence>
<evidence type="ECO:0000256" key="1">
    <source>
        <dbReference type="SAM" id="MobiDB-lite"/>
    </source>
</evidence>
<proteinExistence type="predicted"/>
<dbReference type="AlphaFoldDB" id="A0A9P9YBF6"/>
<dbReference type="Proteomes" id="UP001059596">
    <property type="component" value="Unassembled WGS sequence"/>
</dbReference>
<protein>
    <submittedName>
        <fullName evidence="2">Uncharacterized protein</fullName>
    </submittedName>
</protein>
<comment type="caution">
    <text evidence="2">The sequence shown here is derived from an EMBL/GenBank/DDBJ whole genome shotgun (WGS) entry which is preliminary data.</text>
</comment>
<feature type="non-terminal residue" evidence="2">
    <location>
        <position position="1"/>
    </location>
</feature>
<sequence length="87" mass="9978">MLLVLSEPSAGQKRKSQSQKRARIVHFTTVPVGNVLTYGKIKMDRQTFKKLYFMFLCTLYNNLKILSNITVTKKSATSKTSYWAVTQ</sequence>
<evidence type="ECO:0000313" key="2">
    <source>
        <dbReference type="EMBL" id="KAI8033909.1"/>
    </source>
</evidence>
<gene>
    <name evidence="2" type="ORF">M5D96_013364</name>
</gene>
<dbReference type="EMBL" id="JAMKOV010000092">
    <property type="protein sequence ID" value="KAI8033909.1"/>
    <property type="molecule type" value="Genomic_DNA"/>
</dbReference>
<feature type="region of interest" description="Disordered" evidence="1">
    <location>
        <begin position="1"/>
        <end position="20"/>
    </location>
</feature>
<name>A0A9P9YBF6_9MUSC</name>
<organism evidence="2 3">
    <name type="scientific">Drosophila gunungcola</name>
    <name type="common">fruit fly</name>
    <dbReference type="NCBI Taxonomy" id="103775"/>
    <lineage>
        <taxon>Eukaryota</taxon>
        <taxon>Metazoa</taxon>
        <taxon>Ecdysozoa</taxon>
        <taxon>Arthropoda</taxon>
        <taxon>Hexapoda</taxon>
        <taxon>Insecta</taxon>
        <taxon>Pterygota</taxon>
        <taxon>Neoptera</taxon>
        <taxon>Endopterygota</taxon>
        <taxon>Diptera</taxon>
        <taxon>Brachycera</taxon>
        <taxon>Muscomorpha</taxon>
        <taxon>Ephydroidea</taxon>
        <taxon>Drosophilidae</taxon>
        <taxon>Drosophila</taxon>
        <taxon>Sophophora</taxon>
    </lineage>
</organism>